<organism evidence="2">
    <name type="scientific">mine drainage metagenome</name>
    <dbReference type="NCBI Taxonomy" id="410659"/>
    <lineage>
        <taxon>unclassified sequences</taxon>
        <taxon>metagenomes</taxon>
        <taxon>ecological metagenomes</taxon>
    </lineage>
</organism>
<comment type="caution">
    <text evidence="2">The sequence shown here is derived from an EMBL/GenBank/DDBJ whole genome shotgun (WGS) entry which is preliminary data.</text>
</comment>
<reference evidence="2" key="2">
    <citation type="journal article" date="2014" name="ISME J.">
        <title>Microbial stratification in low pH oxic and suboxic macroscopic growths along an acid mine drainage.</title>
        <authorList>
            <person name="Mendez-Garcia C."/>
            <person name="Mesa V."/>
            <person name="Sprenger R.R."/>
            <person name="Richter M."/>
            <person name="Diez M.S."/>
            <person name="Solano J."/>
            <person name="Bargiela R."/>
            <person name="Golyshina O.V."/>
            <person name="Manteca A."/>
            <person name="Ramos J.L."/>
            <person name="Gallego J.R."/>
            <person name="Llorente I."/>
            <person name="Martins Dos Santos V.A."/>
            <person name="Jensen O.N."/>
            <person name="Pelaez A.I."/>
            <person name="Sanchez J."/>
            <person name="Ferrer M."/>
        </authorList>
    </citation>
    <scope>NUCLEOTIDE SEQUENCE</scope>
</reference>
<sequence>GALLIGLIYLLGLNFIFYYFSVLILGIGMGSVETYEPTLISLISQDRKSTNMGYLSMFRSIGLFVSNIVVGLIFMASQSDAYFYAFLSAMIASLIVFRVSDLKSQDLKPQGLNDNYNYCCI</sequence>
<dbReference type="AlphaFoldDB" id="T1A5M5"/>
<dbReference type="EMBL" id="AUZY01010792">
    <property type="protein sequence ID" value="EQD37130.1"/>
    <property type="molecule type" value="Genomic_DNA"/>
</dbReference>
<keyword evidence="1" id="KW-1133">Transmembrane helix</keyword>
<feature type="non-terminal residue" evidence="2">
    <location>
        <position position="1"/>
    </location>
</feature>
<dbReference type="Gene3D" id="1.20.1250.20">
    <property type="entry name" value="MFS general substrate transporter like domains"/>
    <property type="match status" value="1"/>
</dbReference>
<proteinExistence type="predicted"/>
<gene>
    <name evidence="2" type="ORF">B1B_16233</name>
</gene>
<accession>T1A5M5</accession>
<evidence type="ECO:0000256" key="1">
    <source>
        <dbReference type="SAM" id="Phobius"/>
    </source>
</evidence>
<keyword evidence="1" id="KW-0812">Transmembrane</keyword>
<keyword evidence="1" id="KW-0472">Membrane</keyword>
<evidence type="ECO:0000313" key="2">
    <source>
        <dbReference type="EMBL" id="EQD37130.1"/>
    </source>
</evidence>
<feature type="transmembrane region" description="Helical" evidence="1">
    <location>
        <begin position="6"/>
        <end position="32"/>
    </location>
</feature>
<name>T1A5M5_9ZZZZ</name>
<feature type="transmembrane region" description="Helical" evidence="1">
    <location>
        <begin position="53"/>
        <end position="75"/>
    </location>
</feature>
<dbReference type="InterPro" id="IPR036259">
    <property type="entry name" value="MFS_trans_sf"/>
</dbReference>
<protein>
    <submittedName>
        <fullName evidence="2">Major facilitator superfamily MFS_1</fullName>
    </submittedName>
</protein>
<dbReference type="SUPFAM" id="SSF103473">
    <property type="entry name" value="MFS general substrate transporter"/>
    <property type="match status" value="1"/>
</dbReference>
<feature type="transmembrane region" description="Helical" evidence="1">
    <location>
        <begin position="81"/>
        <end position="99"/>
    </location>
</feature>
<reference evidence="2" key="1">
    <citation type="submission" date="2013-08" db="EMBL/GenBank/DDBJ databases">
        <authorList>
            <person name="Mendez C."/>
            <person name="Richter M."/>
            <person name="Ferrer M."/>
            <person name="Sanchez J."/>
        </authorList>
    </citation>
    <scope>NUCLEOTIDE SEQUENCE</scope>
</reference>